<keyword evidence="2" id="KW-1185">Reference proteome</keyword>
<gene>
    <name evidence="1" type="ORF">E3N88_32467</name>
</gene>
<accession>A0A5N6M927</accession>
<reference evidence="1 2" key="1">
    <citation type="submission" date="2019-05" db="EMBL/GenBank/DDBJ databases">
        <title>Mikania micrantha, genome provides insights into the molecular mechanism of rapid growth.</title>
        <authorList>
            <person name="Liu B."/>
        </authorList>
    </citation>
    <scope>NUCLEOTIDE SEQUENCE [LARGE SCALE GENOMIC DNA]</scope>
    <source>
        <strain evidence="1">NLD-2019</strain>
        <tissue evidence="1">Leaf</tissue>
    </source>
</reference>
<protein>
    <submittedName>
        <fullName evidence="1">Uncharacterized protein</fullName>
    </submittedName>
</protein>
<sequence length="117" mass="13273">MAFAYREGRSKDFIAYRDRIRESRLPVCFAYREAFRRGTIAYRDESTSLFFDFDDSISLNVRVAIYLKLPGVTPPQGHVWSLTQAAHEPHPGTPGRFLGRTPGHIWAESGLDQGCPV</sequence>
<comment type="caution">
    <text evidence="1">The sequence shown here is derived from an EMBL/GenBank/DDBJ whole genome shotgun (WGS) entry which is preliminary data.</text>
</comment>
<evidence type="ECO:0000313" key="1">
    <source>
        <dbReference type="EMBL" id="KAD3336947.1"/>
    </source>
</evidence>
<organism evidence="1 2">
    <name type="scientific">Mikania micrantha</name>
    <name type="common">bitter vine</name>
    <dbReference type="NCBI Taxonomy" id="192012"/>
    <lineage>
        <taxon>Eukaryota</taxon>
        <taxon>Viridiplantae</taxon>
        <taxon>Streptophyta</taxon>
        <taxon>Embryophyta</taxon>
        <taxon>Tracheophyta</taxon>
        <taxon>Spermatophyta</taxon>
        <taxon>Magnoliopsida</taxon>
        <taxon>eudicotyledons</taxon>
        <taxon>Gunneridae</taxon>
        <taxon>Pentapetalae</taxon>
        <taxon>asterids</taxon>
        <taxon>campanulids</taxon>
        <taxon>Asterales</taxon>
        <taxon>Asteraceae</taxon>
        <taxon>Asteroideae</taxon>
        <taxon>Heliantheae alliance</taxon>
        <taxon>Eupatorieae</taxon>
        <taxon>Mikania</taxon>
    </lineage>
</organism>
<proteinExistence type="predicted"/>
<dbReference type="Proteomes" id="UP000326396">
    <property type="component" value="Linkage Group LG6"/>
</dbReference>
<dbReference type="AlphaFoldDB" id="A0A5N6M927"/>
<name>A0A5N6M927_9ASTR</name>
<evidence type="ECO:0000313" key="2">
    <source>
        <dbReference type="Proteomes" id="UP000326396"/>
    </source>
</evidence>
<dbReference type="EMBL" id="SZYD01000016">
    <property type="protein sequence ID" value="KAD3336947.1"/>
    <property type="molecule type" value="Genomic_DNA"/>
</dbReference>